<protein>
    <submittedName>
        <fullName evidence="4">Prothymosin alpha-like</fullName>
    </submittedName>
</protein>
<sequence>MILSLSIQWTEAQGSRWEHGQEEIAADEELGDDDDEEDEENEEEKGDEKGNKEEKEEKEEEKKEGEEKEAKEEEGEGKKDFVDGETKLLKLCHRLRDAVKSKMEVLVDHLEDCSKMPPLV</sequence>
<feature type="compositionally biased region" description="Basic and acidic residues" evidence="1">
    <location>
        <begin position="46"/>
        <end position="83"/>
    </location>
</feature>
<dbReference type="WBParaSite" id="TASK_0000249901-mRNA-1">
    <property type="protein sequence ID" value="TASK_0000249901-mRNA-1"/>
    <property type="gene ID" value="TASK_0000249901"/>
</dbReference>
<reference evidence="4" key="1">
    <citation type="submission" date="2017-02" db="UniProtKB">
        <authorList>
            <consortium name="WormBaseParasite"/>
        </authorList>
    </citation>
    <scope>IDENTIFICATION</scope>
</reference>
<keyword evidence="3" id="KW-1185">Reference proteome</keyword>
<dbReference type="AlphaFoldDB" id="A0A0R3VYK5"/>
<name>A0A0R3VYK5_TAEAS</name>
<gene>
    <name evidence="2" type="ORF">TASK_LOCUS2500</name>
</gene>
<evidence type="ECO:0000313" key="4">
    <source>
        <dbReference type="WBParaSite" id="TASK_0000249901-mRNA-1"/>
    </source>
</evidence>
<evidence type="ECO:0000313" key="2">
    <source>
        <dbReference type="EMBL" id="VDK25387.1"/>
    </source>
</evidence>
<evidence type="ECO:0000313" key="3">
    <source>
        <dbReference type="Proteomes" id="UP000282613"/>
    </source>
</evidence>
<proteinExistence type="predicted"/>
<reference evidence="2 3" key="2">
    <citation type="submission" date="2018-11" db="EMBL/GenBank/DDBJ databases">
        <authorList>
            <consortium name="Pathogen Informatics"/>
        </authorList>
    </citation>
    <scope>NUCLEOTIDE SEQUENCE [LARGE SCALE GENOMIC DNA]</scope>
</reference>
<feature type="region of interest" description="Disordered" evidence="1">
    <location>
        <begin position="1"/>
        <end position="83"/>
    </location>
</feature>
<feature type="compositionally biased region" description="Polar residues" evidence="1">
    <location>
        <begin position="1"/>
        <end position="13"/>
    </location>
</feature>
<dbReference type="EMBL" id="UYRS01001848">
    <property type="protein sequence ID" value="VDK25387.1"/>
    <property type="molecule type" value="Genomic_DNA"/>
</dbReference>
<accession>A0A0R3VYK5</accession>
<feature type="compositionally biased region" description="Acidic residues" evidence="1">
    <location>
        <begin position="24"/>
        <end position="45"/>
    </location>
</feature>
<organism evidence="4">
    <name type="scientific">Taenia asiatica</name>
    <name type="common">Asian tapeworm</name>
    <dbReference type="NCBI Taxonomy" id="60517"/>
    <lineage>
        <taxon>Eukaryota</taxon>
        <taxon>Metazoa</taxon>
        <taxon>Spiralia</taxon>
        <taxon>Lophotrochozoa</taxon>
        <taxon>Platyhelminthes</taxon>
        <taxon>Cestoda</taxon>
        <taxon>Eucestoda</taxon>
        <taxon>Cyclophyllidea</taxon>
        <taxon>Taeniidae</taxon>
        <taxon>Taenia</taxon>
    </lineage>
</organism>
<dbReference type="Proteomes" id="UP000282613">
    <property type="component" value="Unassembled WGS sequence"/>
</dbReference>
<evidence type="ECO:0000256" key="1">
    <source>
        <dbReference type="SAM" id="MobiDB-lite"/>
    </source>
</evidence>